<name>A0A9P8VLR0_9PEZI</name>
<keyword evidence="2" id="KW-0812">Transmembrane</keyword>
<evidence type="ECO:0000256" key="1">
    <source>
        <dbReference type="SAM" id="MobiDB-lite"/>
    </source>
</evidence>
<evidence type="ECO:0000313" key="5">
    <source>
        <dbReference type="Proteomes" id="UP000770015"/>
    </source>
</evidence>
<dbReference type="Gene3D" id="3.20.20.190">
    <property type="entry name" value="Phosphatidylinositol (PI) phosphodiesterase"/>
    <property type="match status" value="1"/>
</dbReference>
<evidence type="ECO:0000313" key="4">
    <source>
        <dbReference type="EMBL" id="KAH6696880.1"/>
    </source>
</evidence>
<protein>
    <submittedName>
        <fullName evidence="4">Glycerophosphoryl diester phosphodiesterase family protein</fullName>
    </submittedName>
</protein>
<organism evidence="4 5">
    <name type="scientific">Plectosphaerella plurivora</name>
    <dbReference type="NCBI Taxonomy" id="936078"/>
    <lineage>
        <taxon>Eukaryota</taxon>
        <taxon>Fungi</taxon>
        <taxon>Dikarya</taxon>
        <taxon>Ascomycota</taxon>
        <taxon>Pezizomycotina</taxon>
        <taxon>Sordariomycetes</taxon>
        <taxon>Hypocreomycetidae</taxon>
        <taxon>Glomerellales</taxon>
        <taxon>Plectosphaerellaceae</taxon>
        <taxon>Plectosphaerella</taxon>
    </lineage>
</organism>
<gene>
    <name evidence="4" type="ORF">F5X68DRAFT_126400</name>
</gene>
<evidence type="ECO:0000256" key="2">
    <source>
        <dbReference type="SAM" id="Phobius"/>
    </source>
</evidence>
<accession>A0A9P8VLR0</accession>
<feature type="region of interest" description="Disordered" evidence="1">
    <location>
        <begin position="1"/>
        <end position="24"/>
    </location>
</feature>
<dbReference type="InterPro" id="IPR030395">
    <property type="entry name" value="GP_PDE_dom"/>
</dbReference>
<reference evidence="4" key="1">
    <citation type="journal article" date="2021" name="Nat. Commun.">
        <title>Genetic determinants of endophytism in the Arabidopsis root mycobiome.</title>
        <authorList>
            <person name="Mesny F."/>
            <person name="Miyauchi S."/>
            <person name="Thiergart T."/>
            <person name="Pickel B."/>
            <person name="Atanasova L."/>
            <person name="Karlsson M."/>
            <person name="Huettel B."/>
            <person name="Barry K.W."/>
            <person name="Haridas S."/>
            <person name="Chen C."/>
            <person name="Bauer D."/>
            <person name="Andreopoulos W."/>
            <person name="Pangilinan J."/>
            <person name="LaButti K."/>
            <person name="Riley R."/>
            <person name="Lipzen A."/>
            <person name="Clum A."/>
            <person name="Drula E."/>
            <person name="Henrissat B."/>
            <person name="Kohler A."/>
            <person name="Grigoriev I.V."/>
            <person name="Martin F.M."/>
            <person name="Hacquard S."/>
        </authorList>
    </citation>
    <scope>NUCLEOTIDE SEQUENCE</scope>
    <source>
        <strain evidence="4">MPI-SDFR-AT-0117</strain>
    </source>
</reference>
<keyword evidence="5" id="KW-1185">Reference proteome</keyword>
<dbReference type="Proteomes" id="UP000770015">
    <property type="component" value="Unassembled WGS sequence"/>
</dbReference>
<dbReference type="CDD" id="cd08570">
    <property type="entry name" value="GDPD_YPL206cp_fungi"/>
    <property type="match status" value="1"/>
</dbReference>
<dbReference type="EMBL" id="JAGSXJ010000001">
    <property type="protein sequence ID" value="KAH6696880.1"/>
    <property type="molecule type" value="Genomic_DNA"/>
</dbReference>
<evidence type="ECO:0000259" key="3">
    <source>
        <dbReference type="PROSITE" id="PS51704"/>
    </source>
</evidence>
<dbReference type="SUPFAM" id="SSF51695">
    <property type="entry name" value="PLC-like phosphodiesterases"/>
    <property type="match status" value="1"/>
</dbReference>
<feature type="domain" description="GP-PDE" evidence="3">
    <location>
        <begin position="31"/>
        <end position="281"/>
    </location>
</feature>
<sequence>MPLLAPSARSAPLPPAAVLSSSSRSTPTRIPQAIAHRGYKALYPENTMLAFRSAVAVGAHALETDLHLSADGQVVLSHDQSLKRCYGIDTPVAKCDWSYLQTLRTLKAPHEPMPRLVDLLTWLAEPNSGRDKIWVLLDVKPDDAPSELLGAVARALKSVERDDGVPWEKRIVIGCWNSSFLDASLSLLPTFPVAHQSHSPHSSTRFLLSPSYPGLSFNMFQQTLVGPCGARFRKALAATPDAANRRLYVWTVNEPFWMRWAVKQGVDGVITDDPAKYLDVVGRYEEELVAAARNPSLGEDGAESASDRQASVFSAVPEPTTWTYRSKLYFQAMLIQFLILIFSPFLRRSVRWQFKEPGSAVKVPKA</sequence>
<feature type="transmembrane region" description="Helical" evidence="2">
    <location>
        <begin position="328"/>
        <end position="346"/>
    </location>
</feature>
<comment type="caution">
    <text evidence="4">The sequence shown here is derived from an EMBL/GenBank/DDBJ whole genome shotgun (WGS) entry which is preliminary data.</text>
</comment>
<dbReference type="PROSITE" id="PS51704">
    <property type="entry name" value="GP_PDE"/>
    <property type="match status" value="1"/>
</dbReference>
<dbReference type="OrthoDB" id="1058301at2759"/>
<dbReference type="Pfam" id="PF03009">
    <property type="entry name" value="GDPD"/>
    <property type="match status" value="1"/>
</dbReference>
<dbReference type="PANTHER" id="PTHR43805">
    <property type="entry name" value="GLYCEROPHOSPHORYL DIESTER PHOSPHODIESTERASE"/>
    <property type="match status" value="1"/>
</dbReference>
<dbReference type="GO" id="GO:0006629">
    <property type="term" value="P:lipid metabolic process"/>
    <property type="evidence" value="ECO:0007669"/>
    <property type="project" value="InterPro"/>
</dbReference>
<keyword evidence="2" id="KW-0472">Membrane</keyword>
<dbReference type="InterPro" id="IPR017946">
    <property type="entry name" value="PLC-like_Pdiesterase_TIM-brl"/>
</dbReference>
<dbReference type="PANTHER" id="PTHR43805:SF1">
    <property type="entry name" value="GP-PDE DOMAIN-CONTAINING PROTEIN"/>
    <property type="match status" value="1"/>
</dbReference>
<proteinExistence type="predicted"/>
<dbReference type="GO" id="GO:0008081">
    <property type="term" value="F:phosphoric diester hydrolase activity"/>
    <property type="evidence" value="ECO:0007669"/>
    <property type="project" value="InterPro"/>
</dbReference>
<keyword evidence="2" id="KW-1133">Transmembrane helix</keyword>
<dbReference type="AlphaFoldDB" id="A0A9P8VLR0"/>